<dbReference type="InterPro" id="IPR045058">
    <property type="entry name" value="GIMA/IAN/Toc"/>
</dbReference>
<keyword evidence="7" id="KW-1185">Reference proteome</keyword>
<dbReference type="SUPFAM" id="SSF52540">
    <property type="entry name" value="P-loop containing nucleoside triphosphate hydrolases"/>
    <property type="match status" value="1"/>
</dbReference>
<dbReference type="STRING" id="3871.A0A1J7H1Y0"/>
<dbReference type="OMA" id="PITATCE"/>
<evidence type="ECO:0000256" key="1">
    <source>
        <dbReference type="ARBA" id="ARBA00008535"/>
    </source>
</evidence>
<dbReference type="Proteomes" id="UP000188354">
    <property type="component" value="Chromosome LG12"/>
</dbReference>
<evidence type="ECO:0000256" key="3">
    <source>
        <dbReference type="ARBA" id="ARBA00023134"/>
    </source>
</evidence>
<organism evidence="6 7">
    <name type="scientific">Lupinus angustifolius</name>
    <name type="common">Narrow-leaved blue lupine</name>
    <dbReference type="NCBI Taxonomy" id="3871"/>
    <lineage>
        <taxon>Eukaryota</taxon>
        <taxon>Viridiplantae</taxon>
        <taxon>Streptophyta</taxon>
        <taxon>Embryophyta</taxon>
        <taxon>Tracheophyta</taxon>
        <taxon>Spermatophyta</taxon>
        <taxon>Magnoliopsida</taxon>
        <taxon>eudicotyledons</taxon>
        <taxon>Gunneridae</taxon>
        <taxon>Pentapetalae</taxon>
        <taxon>rosids</taxon>
        <taxon>fabids</taxon>
        <taxon>Fabales</taxon>
        <taxon>Fabaceae</taxon>
        <taxon>Papilionoideae</taxon>
        <taxon>50 kb inversion clade</taxon>
        <taxon>genistoids sensu lato</taxon>
        <taxon>core genistoids</taxon>
        <taxon>Genisteae</taxon>
        <taxon>Lupinus</taxon>
    </lineage>
</organism>
<dbReference type="GO" id="GO:0005525">
    <property type="term" value="F:GTP binding"/>
    <property type="evidence" value="ECO:0007669"/>
    <property type="project" value="UniProtKB-KW"/>
</dbReference>
<keyword evidence="2" id="KW-0547">Nucleotide-binding</keyword>
<evidence type="ECO:0000313" key="7">
    <source>
        <dbReference type="Proteomes" id="UP000188354"/>
    </source>
</evidence>
<protein>
    <recommendedName>
        <fullName evidence="5">AIG1-type G domain-containing protein</fullName>
    </recommendedName>
</protein>
<dbReference type="Gene3D" id="3.40.50.300">
    <property type="entry name" value="P-loop containing nucleotide triphosphate hydrolases"/>
    <property type="match status" value="1"/>
</dbReference>
<feature type="domain" description="AIG1-type G" evidence="5">
    <location>
        <begin position="17"/>
        <end position="238"/>
    </location>
</feature>
<sequence>MGGSSIHDDWELTSSTKEAKTMLLVGRAGNGKSATGNSILGRKVFKSKTSSSCVTNTCEFQSTELSDGQHVNVIDTPGLFDSSVGDELIVKEIVKCFDLAKDGIHAVLLVFSVGSRFTQEEVAILHRLQALFGDKIVNYMILVFTGGDVLEDDGETLDDYLGCECPQLLKEGAINLRDQQRKADSTKECSKGEILDYRKQMLQMQQKYDDQLERITEMVTSKLTEAMTRLEQQLAEERDARCKAEMDAKSAQRKSDEEIQKLREHLRMANEERGGNSCVIL</sequence>
<evidence type="ECO:0000256" key="4">
    <source>
        <dbReference type="SAM" id="Coils"/>
    </source>
</evidence>
<dbReference type="InterPro" id="IPR027417">
    <property type="entry name" value="P-loop_NTPase"/>
</dbReference>
<evidence type="ECO:0000259" key="5">
    <source>
        <dbReference type="PROSITE" id="PS51720"/>
    </source>
</evidence>
<keyword evidence="3" id="KW-0342">GTP-binding</keyword>
<evidence type="ECO:0000313" key="6">
    <source>
        <dbReference type="EMBL" id="OIW00522.1"/>
    </source>
</evidence>
<evidence type="ECO:0000256" key="2">
    <source>
        <dbReference type="ARBA" id="ARBA00022741"/>
    </source>
</evidence>
<proteinExistence type="inferred from homology"/>
<dbReference type="PANTHER" id="PTHR10903:SF184">
    <property type="entry name" value="GTP-BINDING PROTEIN A"/>
    <property type="match status" value="1"/>
</dbReference>
<dbReference type="InterPro" id="IPR006703">
    <property type="entry name" value="G_AIG1"/>
</dbReference>
<dbReference type="AlphaFoldDB" id="A0A1J7H1Y0"/>
<dbReference type="FunFam" id="3.40.50.300:FF:000840">
    <property type="entry name" value="Immune-associated nucleotide-binding protein 9"/>
    <property type="match status" value="1"/>
</dbReference>
<reference evidence="6 7" key="1">
    <citation type="journal article" date="2017" name="Plant Biotechnol. J.">
        <title>A comprehensive draft genome sequence for lupin (Lupinus angustifolius), an emerging health food: insights into plant-microbe interactions and legume evolution.</title>
        <authorList>
            <person name="Hane J.K."/>
            <person name="Ming Y."/>
            <person name="Kamphuis L.G."/>
            <person name="Nelson M.N."/>
            <person name="Garg G."/>
            <person name="Atkins C.A."/>
            <person name="Bayer P.E."/>
            <person name="Bravo A."/>
            <person name="Bringans S."/>
            <person name="Cannon S."/>
            <person name="Edwards D."/>
            <person name="Foley R."/>
            <person name="Gao L.L."/>
            <person name="Harrison M.J."/>
            <person name="Huang W."/>
            <person name="Hurgobin B."/>
            <person name="Li S."/>
            <person name="Liu C.W."/>
            <person name="McGrath A."/>
            <person name="Morahan G."/>
            <person name="Murray J."/>
            <person name="Weller J."/>
            <person name="Jian J."/>
            <person name="Singh K.B."/>
        </authorList>
    </citation>
    <scope>NUCLEOTIDE SEQUENCE [LARGE SCALE GENOMIC DNA]</scope>
    <source>
        <strain evidence="7">cv. Tanjil</strain>
        <tissue evidence="6">Whole plant</tissue>
    </source>
</reference>
<dbReference type="EMBL" id="CM007372">
    <property type="protein sequence ID" value="OIW00522.1"/>
    <property type="molecule type" value="Genomic_DNA"/>
</dbReference>
<dbReference type="Pfam" id="PF04548">
    <property type="entry name" value="AIG1"/>
    <property type="match status" value="1"/>
</dbReference>
<dbReference type="PROSITE" id="PS51720">
    <property type="entry name" value="G_AIG1"/>
    <property type="match status" value="1"/>
</dbReference>
<keyword evidence="4" id="KW-0175">Coiled coil</keyword>
<feature type="coiled-coil region" evidence="4">
    <location>
        <begin position="220"/>
        <end position="272"/>
    </location>
</feature>
<accession>A0A1J7H1Y0</accession>
<name>A0A1J7H1Y0_LUPAN</name>
<gene>
    <name evidence="6" type="ORF">TanjilG_24252</name>
</gene>
<dbReference type="PANTHER" id="PTHR10903">
    <property type="entry name" value="GTPASE, IMAP FAMILY MEMBER-RELATED"/>
    <property type="match status" value="1"/>
</dbReference>
<dbReference type="Gramene" id="OIW00522">
    <property type="protein sequence ID" value="OIW00522"/>
    <property type="gene ID" value="TanjilG_24252"/>
</dbReference>
<comment type="similarity">
    <text evidence="1">Belongs to the TRAFAC class TrmE-Era-EngA-EngB-Septin-like GTPase superfamily. AIG1/Toc34/Toc159-like paraseptin GTPase family. IAN subfamily.</text>
</comment>